<accession>A0ABC8LAT8</accession>
<organism evidence="1 2">
    <name type="scientific">Eruca vesicaria subsp. sativa</name>
    <name type="common">Garden rocket</name>
    <name type="synonym">Eruca sativa</name>
    <dbReference type="NCBI Taxonomy" id="29727"/>
    <lineage>
        <taxon>Eukaryota</taxon>
        <taxon>Viridiplantae</taxon>
        <taxon>Streptophyta</taxon>
        <taxon>Embryophyta</taxon>
        <taxon>Tracheophyta</taxon>
        <taxon>Spermatophyta</taxon>
        <taxon>Magnoliopsida</taxon>
        <taxon>eudicotyledons</taxon>
        <taxon>Gunneridae</taxon>
        <taxon>Pentapetalae</taxon>
        <taxon>rosids</taxon>
        <taxon>malvids</taxon>
        <taxon>Brassicales</taxon>
        <taxon>Brassicaceae</taxon>
        <taxon>Brassiceae</taxon>
        <taxon>Eruca</taxon>
    </lineage>
</organism>
<gene>
    <name evidence="1" type="ORF">ERUC_LOCUS33166</name>
</gene>
<evidence type="ECO:0000313" key="2">
    <source>
        <dbReference type="Proteomes" id="UP001642260"/>
    </source>
</evidence>
<evidence type="ECO:0000313" key="1">
    <source>
        <dbReference type="EMBL" id="CAH8380511.1"/>
    </source>
</evidence>
<dbReference type="Proteomes" id="UP001642260">
    <property type="component" value="Unassembled WGS sequence"/>
</dbReference>
<sequence length="146" mass="15855">MSPASVRALPCGSGLVSPQSKLDLCSSLAVGMVQISDCGLSFFSRHQHLDPPQVFTSVTSLYPCAFSREVMLTVQVLSSRKLCCIMWVSYSYLNQRGLIEVDWVFGLRLLGLCALVASYVLSRIGLVQVVCTVPSATLLSQFMCAP</sequence>
<dbReference type="EMBL" id="CAKOAT010489599">
    <property type="protein sequence ID" value="CAH8380511.1"/>
    <property type="molecule type" value="Genomic_DNA"/>
</dbReference>
<keyword evidence="2" id="KW-1185">Reference proteome</keyword>
<dbReference type="AlphaFoldDB" id="A0ABC8LAT8"/>
<comment type="caution">
    <text evidence="1">The sequence shown here is derived from an EMBL/GenBank/DDBJ whole genome shotgun (WGS) entry which is preliminary data.</text>
</comment>
<name>A0ABC8LAT8_ERUVS</name>
<protein>
    <submittedName>
        <fullName evidence="1">Uncharacterized protein</fullName>
    </submittedName>
</protein>
<proteinExistence type="predicted"/>
<reference evidence="1 2" key="1">
    <citation type="submission" date="2022-03" db="EMBL/GenBank/DDBJ databases">
        <authorList>
            <person name="Macdonald S."/>
            <person name="Ahmed S."/>
            <person name="Newling K."/>
        </authorList>
    </citation>
    <scope>NUCLEOTIDE SEQUENCE [LARGE SCALE GENOMIC DNA]</scope>
</reference>